<feature type="transmembrane region" description="Helical" evidence="8">
    <location>
        <begin position="195"/>
        <end position="216"/>
    </location>
</feature>
<dbReference type="GO" id="GO:0008519">
    <property type="term" value="F:ammonium channel activity"/>
    <property type="evidence" value="ECO:0007669"/>
    <property type="project" value="InterPro"/>
</dbReference>
<dbReference type="SUPFAM" id="SSF111352">
    <property type="entry name" value="Ammonium transporter"/>
    <property type="match status" value="1"/>
</dbReference>
<dbReference type="PROSITE" id="PS01219">
    <property type="entry name" value="AMMONIUM_TRANSP"/>
    <property type="match status" value="1"/>
</dbReference>
<comment type="similarity">
    <text evidence="2 8">Belongs to the ammonia transporter channel (TC 1.A.11.2) family.</text>
</comment>
<evidence type="ECO:0000256" key="8">
    <source>
        <dbReference type="RuleBase" id="RU362002"/>
    </source>
</evidence>
<evidence type="ECO:0000256" key="4">
    <source>
        <dbReference type="ARBA" id="ARBA00022692"/>
    </source>
</evidence>
<evidence type="ECO:0000256" key="7">
    <source>
        <dbReference type="ARBA" id="ARBA00023177"/>
    </source>
</evidence>
<comment type="caution">
    <text evidence="12">The sequence shown here is derived from an EMBL/GenBank/DDBJ whole genome shotgun (WGS) entry which is preliminary data.</text>
</comment>
<dbReference type="GO" id="GO:0005886">
    <property type="term" value="C:plasma membrane"/>
    <property type="evidence" value="ECO:0007669"/>
    <property type="project" value="UniProtKB-SubCell"/>
</dbReference>
<feature type="transmembrane region" description="Helical" evidence="8">
    <location>
        <begin position="274"/>
        <end position="297"/>
    </location>
</feature>
<dbReference type="InterPro" id="IPR029020">
    <property type="entry name" value="Ammonium/urea_transptr"/>
</dbReference>
<dbReference type="InterPro" id="IPR001905">
    <property type="entry name" value="Ammonium_transpt"/>
</dbReference>
<feature type="signal peptide" evidence="9">
    <location>
        <begin position="1"/>
        <end position="28"/>
    </location>
</feature>
<organism evidence="12 13">
    <name type="scientific">Chlorobium phaeovibrioides</name>
    <dbReference type="NCBI Taxonomy" id="1094"/>
    <lineage>
        <taxon>Bacteria</taxon>
        <taxon>Pseudomonadati</taxon>
        <taxon>Chlorobiota</taxon>
        <taxon>Chlorobiia</taxon>
        <taxon>Chlorobiales</taxon>
        <taxon>Chlorobiaceae</taxon>
        <taxon>Chlorobium/Pelodictyon group</taxon>
        <taxon>Chlorobium</taxon>
    </lineage>
</organism>
<reference evidence="12 13" key="1">
    <citation type="submission" date="2018-12" db="EMBL/GenBank/DDBJ databases">
        <authorList>
            <person name="Lunina O.N."/>
            <person name="Grouzdev D.S."/>
            <person name="Gorlenko V.M."/>
            <person name="Savvichev A.S."/>
        </authorList>
    </citation>
    <scope>NUCLEOTIDE SEQUENCE [LARGE SCALE GENOMIC DNA]</scope>
    <source>
        <strain evidence="12 13">BrKhr-17</strain>
    </source>
</reference>
<dbReference type="AlphaFoldDB" id="A0A432AY93"/>
<sequence length="441" mass="46008">MKRLTLKTGVLSAGLLVAAALFSPQLHAAEATADAVNAYAIDNFFLFICAVLVLFMQAGFALVETGLNAAKNTVNILFKNLMDLSIGAILFYFIGYGLMYPGGAFEGGWFGFGGFGIGSASSEIGAGVLHPAVDFLFQVAFAATAATIVSGAVAGRMQFKSYLIYSAVLTAFIYPISGMWKWGGGWLNTLGFHDFAGSLVVHALGGFAGLAGAIVLGPRLGRFNADGKPNAMPGHNLALSTLGVFILLIGWYGFNPGSQLAVVGGDNTAAVMIIATNTTLAATAGAFVAMMFAWALFKKPDLTMGLNGMLAGLVAITANCDAVDYNEALIIGAVGGILVVSGIKLLDMLKIDDPVGAWPVHGLNGIWGGIAAGIFGGKPLMAQLIGSTAIPLWGFGTMLVLFGILKAIGILRVSREEEMKGLDISEHEEEAYYGFEIFTTQ</sequence>
<dbReference type="EMBL" id="VMRG01000001">
    <property type="protein sequence ID" value="KAA6232399.1"/>
    <property type="molecule type" value="Genomic_DNA"/>
</dbReference>
<feature type="chain" id="PRO_5033423539" description="Ammonium transporter" evidence="9">
    <location>
        <begin position="29"/>
        <end position="441"/>
    </location>
</feature>
<feature type="transmembrane region" description="Helical" evidence="8">
    <location>
        <begin position="358"/>
        <end position="377"/>
    </location>
</feature>
<evidence type="ECO:0000313" key="14">
    <source>
        <dbReference type="Proteomes" id="UP000327458"/>
    </source>
</evidence>
<dbReference type="Gene3D" id="1.10.3430.10">
    <property type="entry name" value="Ammonium transporter AmtB like domains"/>
    <property type="match status" value="1"/>
</dbReference>
<accession>A0A432AY93</accession>
<evidence type="ECO:0000256" key="3">
    <source>
        <dbReference type="ARBA" id="ARBA00022448"/>
    </source>
</evidence>
<comment type="subcellular location">
    <subcellularLocation>
        <location evidence="8">Cell membrane</location>
        <topology evidence="8">Multi-pass membrane protein</topology>
    </subcellularLocation>
    <subcellularLocation>
        <location evidence="1">Membrane</location>
        <topology evidence="1">Multi-pass membrane protein</topology>
    </subcellularLocation>
</comment>
<dbReference type="Proteomes" id="UP000327458">
    <property type="component" value="Unassembled WGS sequence"/>
</dbReference>
<keyword evidence="3 8" id="KW-0813">Transport</keyword>
<feature type="transmembrane region" description="Helical" evidence="8">
    <location>
        <begin position="135"/>
        <end position="155"/>
    </location>
</feature>
<evidence type="ECO:0000313" key="12">
    <source>
        <dbReference type="EMBL" id="RTY40068.1"/>
    </source>
</evidence>
<dbReference type="RefSeq" id="WP_011890029.1">
    <property type="nucleotide sequence ID" value="NZ_CP041698.1"/>
</dbReference>
<feature type="transmembrane region" description="Helical" evidence="8">
    <location>
        <begin position="237"/>
        <end position="254"/>
    </location>
</feature>
<feature type="domain" description="Ammonium transporter AmtB-like" evidence="10">
    <location>
        <begin position="45"/>
        <end position="432"/>
    </location>
</feature>
<dbReference type="OMA" id="NVMMKNM"/>
<dbReference type="Pfam" id="PF00909">
    <property type="entry name" value="Ammonium_transp"/>
    <property type="match status" value="1"/>
</dbReference>
<name>A0A432AY93_CHLPH</name>
<proteinExistence type="inferred from homology"/>
<feature type="transmembrane region" description="Helical" evidence="8">
    <location>
        <begin position="84"/>
        <end position="102"/>
    </location>
</feature>
<reference evidence="11 14" key="2">
    <citation type="submission" date="2019-07" db="EMBL/GenBank/DDBJ databases">
        <title>Draft genome Sequence of Chlorobium phaeovibrioides sp. strain PhvTcv-s14, from the Phylum Chlorobi.</title>
        <authorList>
            <person name="Babenko V."/>
            <person name="Boldyreva D."/>
            <person name="Kanygina A."/>
            <person name="Selezneva O."/>
            <person name="Akopiyan T."/>
            <person name="Lunina O."/>
        </authorList>
    </citation>
    <scope>NUCLEOTIDE SEQUENCE [LARGE SCALE GENOMIC DNA]</scope>
    <source>
        <strain evidence="11 14">GrTcv12</strain>
    </source>
</reference>
<keyword evidence="9" id="KW-0732">Signal</keyword>
<keyword evidence="4 8" id="KW-0812">Transmembrane</keyword>
<dbReference type="PANTHER" id="PTHR11730:SF62">
    <property type="entry name" value="AMMONIUM TRANSPORTER SLL1017-RELATED"/>
    <property type="match status" value="1"/>
</dbReference>
<dbReference type="InterPro" id="IPR024041">
    <property type="entry name" value="NH4_transpt_AmtB-like_dom"/>
</dbReference>
<evidence type="ECO:0000313" key="13">
    <source>
        <dbReference type="Proteomes" id="UP000279908"/>
    </source>
</evidence>
<keyword evidence="5 8" id="KW-1133">Transmembrane helix</keyword>
<protein>
    <recommendedName>
        <fullName evidence="8">Ammonium transporter</fullName>
    </recommendedName>
</protein>
<dbReference type="Proteomes" id="UP000279908">
    <property type="component" value="Unassembled WGS sequence"/>
</dbReference>
<evidence type="ECO:0000259" key="10">
    <source>
        <dbReference type="Pfam" id="PF00909"/>
    </source>
</evidence>
<evidence type="ECO:0000256" key="2">
    <source>
        <dbReference type="ARBA" id="ARBA00005887"/>
    </source>
</evidence>
<evidence type="ECO:0000256" key="9">
    <source>
        <dbReference type="SAM" id="SignalP"/>
    </source>
</evidence>
<feature type="transmembrane region" description="Helical" evidence="8">
    <location>
        <begin position="44"/>
        <end position="63"/>
    </location>
</feature>
<feature type="transmembrane region" description="Helical" evidence="8">
    <location>
        <begin position="389"/>
        <end position="411"/>
    </location>
</feature>
<dbReference type="EMBL" id="RXYK01000001">
    <property type="protein sequence ID" value="RTY40068.1"/>
    <property type="molecule type" value="Genomic_DNA"/>
</dbReference>
<evidence type="ECO:0000313" key="11">
    <source>
        <dbReference type="EMBL" id="KAA6232399.1"/>
    </source>
</evidence>
<feature type="transmembrane region" description="Helical" evidence="8">
    <location>
        <begin position="328"/>
        <end position="346"/>
    </location>
</feature>
<dbReference type="InterPro" id="IPR018047">
    <property type="entry name" value="Ammonium_transpt_CS"/>
</dbReference>
<dbReference type="PANTHER" id="PTHR11730">
    <property type="entry name" value="AMMONIUM TRANSPORTER"/>
    <property type="match status" value="1"/>
</dbReference>
<dbReference type="NCBIfam" id="TIGR00836">
    <property type="entry name" value="amt"/>
    <property type="match status" value="1"/>
</dbReference>
<evidence type="ECO:0000256" key="5">
    <source>
        <dbReference type="ARBA" id="ARBA00022989"/>
    </source>
</evidence>
<feature type="transmembrane region" description="Helical" evidence="8">
    <location>
        <begin position="162"/>
        <end position="183"/>
    </location>
</feature>
<dbReference type="GO" id="GO:0097272">
    <property type="term" value="P:ammonium homeostasis"/>
    <property type="evidence" value="ECO:0007669"/>
    <property type="project" value="TreeGrafter"/>
</dbReference>
<evidence type="ECO:0000256" key="1">
    <source>
        <dbReference type="ARBA" id="ARBA00004141"/>
    </source>
</evidence>
<keyword evidence="6 8" id="KW-0472">Membrane</keyword>
<evidence type="ECO:0000256" key="6">
    <source>
        <dbReference type="ARBA" id="ARBA00023136"/>
    </source>
</evidence>
<gene>
    <name evidence="12" type="primary">amt</name>
    <name evidence="12" type="ORF">EKD02_01335</name>
    <name evidence="11" type="ORF">FP507_04350</name>
</gene>
<keyword evidence="7 8" id="KW-0924">Ammonia transport</keyword>